<keyword evidence="2 5" id="KW-0808">Transferase</keyword>
<dbReference type="InterPro" id="IPR029063">
    <property type="entry name" value="SAM-dependent_MTases_sf"/>
</dbReference>
<feature type="domain" description="DNA methylase N-4/N-6" evidence="4">
    <location>
        <begin position="23"/>
        <end position="239"/>
    </location>
</feature>
<dbReference type="GO" id="GO:0008170">
    <property type="term" value="F:N-methyltransferase activity"/>
    <property type="evidence" value="ECO:0007669"/>
    <property type="project" value="InterPro"/>
</dbReference>
<dbReference type="Gene3D" id="3.40.50.150">
    <property type="entry name" value="Vaccinia Virus protein VP39"/>
    <property type="match status" value="1"/>
</dbReference>
<name>A0A0A8HU97_CAMLA</name>
<keyword evidence="1 5" id="KW-0489">Methyltransferase</keyword>
<dbReference type="GO" id="GO:0003677">
    <property type="term" value="F:DNA binding"/>
    <property type="evidence" value="ECO:0007669"/>
    <property type="project" value="InterPro"/>
</dbReference>
<reference evidence="5 6" key="1">
    <citation type="journal article" date="2014" name="Genome Biol. Evol.">
        <title>Comparative Genomics of the Campylobacter lari Group.</title>
        <authorList>
            <person name="Miller W.G."/>
            <person name="Yee E."/>
            <person name="Chapman M.H."/>
            <person name="Smith T.P."/>
            <person name="Bono J.L."/>
            <person name="Huynh S."/>
            <person name="Parker C.T."/>
            <person name="Vandamme P."/>
            <person name="Luong K."/>
            <person name="Korlach J."/>
        </authorList>
    </citation>
    <scope>NUCLEOTIDE SEQUENCE [LARGE SCALE GENOMIC DNA]</scope>
    <source>
        <strain evidence="6">RM3659</strain>
    </source>
</reference>
<dbReference type="InterPro" id="IPR002941">
    <property type="entry name" value="DNA_methylase_N4/N6"/>
</dbReference>
<evidence type="ECO:0000256" key="2">
    <source>
        <dbReference type="ARBA" id="ARBA00022679"/>
    </source>
</evidence>
<evidence type="ECO:0000313" key="6">
    <source>
        <dbReference type="Proteomes" id="UP000031130"/>
    </source>
</evidence>
<dbReference type="Proteomes" id="UP000031130">
    <property type="component" value="Chromosome"/>
</dbReference>
<protein>
    <recommendedName>
        <fullName evidence="3">Methyltransferase</fullName>
        <ecNumber evidence="3">2.1.1.-</ecNumber>
    </recommendedName>
</protein>
<accession>A0A0A8HU97</accession>
<dbReference type="OrthoDB" id="9800801at2"/>
<evidence type="ECO:0000256" key="1">
    <source>
        <dbReference type="ARBA" id="ARBA00022603"/>
    </source>
</evidence>
<dbReference type="HOGENOM" id="CLU_093091_0_0_7"/>
<gene>
    <name evidence="5" type="ORF">UPTC3659_0642</name>
</gene>
<dbReference type="EMBL" id="CP007775">
    <property type="protein sequence ID" value="AJD01494.1"/>
    <property type="molecule type" value="Genomic_DNA"/>
</dbReference>
<sequence length="251" mass="28974">MHTPKLFNDHFQNYKRYHIPKAQLVIADIPYNLGNNAYASSPEWYIGGDNKNGESKKANKSFFDTDHNFNVNEFMHFCSTMLIKEPKECGKAPCMIVFCSFEQQFMLINVAKKYGFKHYINLVFRKQNSSQVLKANMKIVGNCEYALLFYREKLPKFNNDGKMIMNCFEWVKDKDINKIHPTQKPIKLLERLISIFTDAGDVVIDPCAGSGSTLVAGANLNRKAYGFEIKKDFFKSANEIMFKHVERSLFA</sequence>
<dbReference type="REBASE" id="101447">
    <property type="entry name" value="M.Cla11845ORF642P"/>
</dbReference>
<evidence type="ECO:0000313" key="5">
    <source>
        <dbReference type="EMBL" id="AJD01494.1"/>
    </source>
</evidence>
<evidence type="ECO:0000256" key="3">
    <source>
        <dbReference type="RuleBase" id="RU362026"/>
    </source>
</evidence>
<dbReference type="EC" id="2.1.1.-" evidence="3"/>
<proteinExistence type="inferred from homology"/>
<organism evidence="5 6">
    <name type="scientific">Campylobacter lari NCTC 11845</name>
    <dbReference type="NCBI Taxonomy" id="1388749"/>
    <lineage>
        <taxon>Bacteria</taxon>
        <taxon>Pseudomonadati</taxon>
        <taxon>Campylobacterota</taxon>
        <taxon>Epsilonproteobacteria</taxon>
        <taxon>Campylobacterales</taxon>
        <taxon>Campylobacteraceae</taxon>
        <taxon>Campylobacter</taxon>
    </lineage>
</organism>
<dbReference type="RefSeq" id="WP_039625724.1">
    <property type="nucleotide sequence ID" value="NZ_CP007775.1"/>
</dbReference>
<comment type="similarity">
    <text evidence="3">Belongs to the N(4)/N(6)-methyltransferase family.</text>
</comment>
<dbReference type="AlphaFoldDB" id="A0A0A8HU97"/>
<dbReference type="PRINTS" id="PR00508">
    <property type="entry name" value="S21N4MTFRASE"/>
</dbReference>
<dbReference type="SUPFAM" id="SSF53335">
    <property type="entry name" value="S-adenosyl-L-methionine-dependent methyltransferases"/>
    <property type="match status" value="1"/>
</dbReference>
<dbReference type="KEGG" id="cln:UPTC3659_0642"/>
<evidence type="ECO:0000259" key="4">
    <source>
        <dbReference type="Pfam" id="PF01555"/>
    </source>
</evidence>
<dbReference type="GO" id="GO:0032259">
    <property type="term" value="P:methylation"/>
    <property type="evidence" value="ECO:0007669"/>
    <property type="project" value="UniProtKB-KW"/>
</dbReference>
<dbReference type="Pfam" id="PF01555">
    <property type="entry name" value="N6_N4_Mtase"/>
    <property type="match status" value="1"/>
</dbReference>
<dbReference type="InterPro" id="IPR001091">
    <property type="entry name" value="RM_Methyltransferase"/>
</dbReference>